<proteinExistence type="predicted"/>
<feature type="chain" id="PRO_5005537601" evidence="1">
    <location>
        <begin position="20"/>
        <end position="139"/>
    </location>
</feature>
<name>A0A0L0DKG7_THETB</name>
<dbReference type="RefSeq" id="XP_013755025.1">
    <property type="nucleotide sequence ID" value="XM_013899571.1"/>
</dbReference>
<evidence type="ECO:0000313" key="3">
    <source>
        <dbReference type="Proteomes" id="UP000054408"/>
    </source>
</evidence>
<dbReference type="AlphaFoldDB" id="A0A0L0DKG7"/>
<gene>
    <name evidence="2" type="ORF">AMSG_08583</name>
</gene>
<reference evidence="2 3" key="1">
    <citation type="submission" date="2010-05" db="EMBL/GenBank/DDBJ databases">
        <title>The Genome Sequence of Thecamonas trahens ATCC 50062.</title>
        <authorList>
            <consortium name="The Broad Institute Genome Sequencing Platform"/>
            <person name="Russ C."/>
            <person name="Cuomo C."/>
            <person name="Shea T."/>
            <person name="Young S.K."/>
            <person name="Zeng Q."/>
            <person name="Koehrsen M."/>
            <person name="Haas B."/>
            <person name="Borodovsky M."/>
            <person name="Guigo R."/>
            <person name="Alvarado L."/>
            <person name="Berlin A."/>
            <person name="Bochicchio J."/>
            <person name="Borenstein D."/>
            <person name="Chapman S."/>
            <person name="Chen Z."/>
            <person name="Freedman E."/>
            <person name="Gellesch M."/>
            <person name="Goldberg J."/>
            <person name="Griggs A."/>
            <person name="Gujja S."/>
            <person name="Heilman E."/>
            <person name="Heiman D."/>
            <person name="Hepburn T."/>
            <person name="Howarth C."/>
            <person name="Jen D."/>
            <person name="Larson L."/>
            <person name="Mehta T."/>
            <person name="Park D."/>
            <person name="Pearson M."/>
            <person name="Roberts A."/>
            <person name="Saif S."/>
            <person name="Shenoy N."/>
            <person name="Sisk P."/>
            <person name="Stolte C."/>
            <person name="Sykes S."/>
            <person name="Thomson T."/>
            <person name="Walk T."/>
            <person name="White J."/>
            <person name="Yandava C."/>
            <person name="Burger G."/>
            <person name="Gray M.W."/>
            <person name="Holland P.W.H."/>
            <person name="King N."/>
            <person name="Lang F.B.F."/>
            <person name="Roger A.J."/>
            <person name="Ruiz-Trillo I."/>
            <person name="Lander E."/>
            <person name="Nusbaum C."/>
        </authorList>
    </citation>
    <scope>NUCLEOTIDE SEQUENCE [LARGE SCALE GENOMIC DNA]</scope>
    <source>
        <strain evidence="2 3">ATCC 50062</strain>
    </source>
</reference>
<accession>A0A0L0DKG7</accession>
<evidence type="ECO:0000256" key="1">
    <source>
        <dbReference type="SAM" id="SignalP"/>
    </source>
</evidence>
<keyword evidence="3" id="KW-1185">Reference proteome</keyword>
<sequence>MALALVILLAGIIGHYVEAHLAHHTLPACRYLYSSYDQLLAVYIPMVYIGGIVVAAHHGHGGRGHVGGGGGGHSHGGQELSEEMLHQLQHQLQMQMQMQMQVQMQDQGQDQGLGHGVNGASPLLFQMPLAALPANEPRV</sequence>
<dbReference type="EMBL" id="GL349475">
    <property type="protein sequence ID" value="KNC52705.1"/>
    <property type="molecule type" value="Genomic_DNA"/>
</dbReference>
<protein>
    <submittedName>
        <fullName evidence="2">Uncharacterized protein</fullName>
    </submittedName>
</protein>
<keyword evidence="1" id="KW-0732">Signal</keyword>
<dbReference type="Proteomes" id="UP000054408">
    <property type="component" value="Unassembled WGS sequence"/>
</dbReference>
<feature type="signal peptide" evidence="1">
    <location>
        <begin position="1"/>
        <end position="19"/>
    </location>
</feature>
<evidence type="ECO:0000313" key="2">
    <source>
        <dbReference type="EMBL" id="KNC52705.1"/>
    </source>
</evidence>
<dbReference type="GeneID" id="25567243"/>
<organism evidence="2 3">
    <name type="scientific">Thecamonas trahens ATCC 50062</name>
    <dbReference type="NCBI Taxonomy" id="461836"/>
    <lineage>
        <taxon>Eukaryota</taxon>
        <taxon>Apusozoa</taxon>
        <taxon>Apusomonadida</taxon>
        <taxon>Apusomonadidae</taxon>
        <taxon>Thecamonas</taxon>
    </lineage>
</organism>